<dbReference type="Proteomes" id="UP000007431">
    <property type="component" value="Unassembled WGS sequence"/>
</dbReference>
<accession>D8PPD4</accession>
<evidence type="ECO:0000256" key="1">
    <source>
        <dbReference type="SAM" id="MobiDB-lite"/>
    </source>
</evidence>
<feature type="compositionally biased region" description="Polar residues" evidence="1">
    <location>
        <begin position="1"/>
        <end position="14"/>
    </location>
</feature>
<evidence type="ECO:0000313" key="3">
    <source>
        <dbReference type="Proteomes" id="UP000007431"/>
    </source>
</evidence>
<dbReference type="EMBL" id="GL377302">
    <property type="protein sequence ID" value="EFJ01602.1"/>
    <property type="molecule type" value="Genomic_DNA"/>
</dbReference>
<feature type="non-terminal residue" evidence="2">
    <location>
        <position position="142"/>
    </location>
</feature>
<feature type="region of interest" description="Disordered" evidence="1">
    <location>
        <begin position="1"/>
        <end position="23"/>
    </location>
</feature>
<dbReference type="HOGENOM" id="CLU_1816911_0_0_1"/>
<keyword evidence="3" id="KW-1185">Reference proteome</keyword>
<protein>
    <submittedName>
        <fullName evidence="2">Uncharacterized protein</fullName>
    </submittedName>
</protein>
<dbReference type="RefSeq" id="XP_003036504.1">
    <property type="nucleotide sequence ID" value="XM_003036458.1"/>
</dbReference>
<evidence type="ECO:0000313" key="2">
    <source>
        <dbReference type="EMBL" id="EFJ01602.1"/>
    </source>
</evidence>
<proteinExistence type="predicted"/>
<dbReference type="OrthoDB" id="10452110at2759"/>
<dbReference type="KEGG" id="scm:SCHCO_02621634"/>
<name>D8PPD4_SCHCM</name>
<reference evidence="2 3" key="1">
    <citation type="journal article" date="2010" name="Nat. Biotechnol.">
        <title>Genome sequence of the model mushroom Schizophyllum commune.</title>
        <authorList>
            <person name="Ohm R.A."/>
            <person name="de Jong J.F."/>
            <person name="Lugones L.G."/>
            <person name="Aerts A."/>
            <person name="Kothe E."/>
            <person name="Stajich J.E."/>
            <person name="de Vries R.P."/>
            <person name="Record E."/>
            <person name="Levasseur A."/>
            <person name="Baker S.E."/>
            <person name="Bartholomew K.A."/>
            <person name="Coutinho P.M."/>
            <person name="Erdmann S."/>
            <person name="Fowler T.J."/>
            <person name="Gathman A.C."/>
            <person name="Lombard V."/>
            <person name="Henrissat B."/>
            <person name="Knabe N."/>
            <person name="Kuees U."/>
            <person name="Lilly W.W."/>
            <person name="Lindquist E."/>
            <person name="Lucas S."/>
            <person name="Magnuson J.K."/>
            <person name="Piumi F."/>
            <person name="Raudaskoski M."/>
            <person name="Salamov A."/>
            <person name="Schmutz J."/>
            <person name="Schwarze F.W.M.R."/>
            <person name="vanKuyk P.A."/>
            <person name="Horton J.S."/>
            <person name="Grigoriev I.V."/>
            <person name="Woesten H.A.B."/>
        </authorList>
    </citation>
    <scope>NUCLEOTIDE SEQUENCE [LARGE SCALE GENOMIC DNA]</scope>
    <source>
        <strain evidence="3">H4-8 / FGSC 9210</strain>
    </source>
</reference>
<dbReference type="AlphaFoldDB" id="D8PPD4"/>
<organism evidence="3">
    <name type="scientific">Schizophyllum commune (strain H4-8 / FGSC 9210)</name>
    <name type="common">Split gill fungus</name>
    <dbReference type="NCBI Taxonomy" id="578458"/>
    <lineage>
        <taxon>Eukaryota</taxon>
        <taxon>Fungi</taxon>
        <taxon>Dikarya</taxon>
        <taxon>Basidiomycota</taxon>
        <taxon>Agaricomycotina</taxon>
        <taxon>Agaricomycetes</taxon>
        <taxon>Agaricomycetidae</taxon>
        <taxon>Agaricales</taxon>
        <taxon>Schizophyllaceae</taxon>
        <taxon>Schizophyllum</taxon>
    </lineage>
</organism>
<dbReference type="GeneID" id="9597480"/>
<gene>
    <name evidence="2" type="ORF">SCHCODRAFT_102504</name>
</gene>
<sequence length="142" mass="15605">MAARYPSSNASTPSGGSGAGLELVHTSCSPKRVPPVARRPRTYLRAPQEGPFTLRNHNKEVLVGRKTLISCLSGVDPQGYILSKLGMDLGTTFEVRAVYNRTKVLAAFWIEGEADAAWNEIDFGTWNELSPFVHEICVVDRE</sequence>
<dbReference type="VEuPathDB" id="FungiDB:SCHCODRAFT_02621634"/>
<dbReference type="InParanoid" id="D8PPD4"/>